<dbReference type="EMBL" id="NTYF01000023">
    <property type="protein sequence ID" value="PER55866.1"/>
    <property type="molecule type" value="Genomic_DNA"/>
</dbReference>
<protein>
    <submittedName>
        <fullName evidence="1">Uncharacterized protein</fullName>
    </submittedName>
</protein>
<evidence type="ECO:0000313" key="1">
    <source>
        <dbReference type="EMBL" id="PER55866.1"/>
    </source>
</evidence>
<proteinExistence type="predicted"/>
<dbReference type="RefSeq" id="WP_098317198.1">
    <property type="nucleotide sequence ID" value="NZ_NTYF01000023.1"/>
</dbReference>
<gene>
    <name evidence="1" type="ORF">CN495_08935</name>
</gene>
<reference evidence="1 2" key="1">
    <citation type="submission" date="2017-09" db="EMBL/GenBank/DDBJ databases">
        <title>Large-scale bioinformatics analysis of Bacillus genomes uncovers conserved roles of natural products in bacterial physiology.</title>
        <authorList>
            <consortium name="Agbiome Team Llc"/>
            <person name="Bleich R.M."/>
            <person name="Kirk G.J."/>
            <person name="Santa Maria K.C."/>
            <person name="Allen S.E."/>
            <person name="Farag S."/>
            <person name="Shank E.A."/>
            <person name="Bowers A."/>
        </authorList>
    </citation>
    <scope>NUCLEOTIDE SEQUENCE [LARGE SCALE GENOMIC DNA]</scope>
    <source>
        <strain evidence="1 2">AFS005140</strain>
    </source>
</reference>
<comment type="caution">
    <text evidence="1">The sequence shown here is derived from an EMBL/GenBank/DDBJ whole genome shotgun (WGS) entry which is preliminary data.</text>
</comment>
<dbReference type="AlphaFoldDB" id="A0ABD6S8P2"/>
<dbReference type="Proteomes" id="UP000219897">
    <property type="component" value="Unassembled WGS sequence"/>
</dbReference>
<accession>A0ABD6S8P2</accession>
<organism evidence="1 2">
    <name type="scientific">Bacillus thuringiensis</name>
    <dbReference type="NCBI Taxonomy" id="1428"/>
    <lineage>
        <taxon>Bacteria</taxon>
        <taxon>Bacillati</taxon>
        <taxon>Bacillota</taxon>
        <taxon>Bacilli</taxon>
        <taxon>Bacillales</taxon>
        <taxon>Bacillaceae</taxon>
        <taxon>Bacillus</taxon>
        <taxon>Bacillus cereus group</taxon>
    </lineage>
</organism>
<name>A0ABD6S8P2_BACTU</name>
<sequence>MTNVEVNTNTKVRDLEKGKWVAIPMEWYKFVDYLVVNPGENSLQFGVIDVDPSDGMHTIVKVVEITENLATNKGCLQDDWLAELTMKELVDFNERLTGGSWESGGEWTKVLHKKDVKLPTNLFGCNELYWKE</sequence>
<evidence type="ECO:0000313" key="2">
    <source>
        <dbReference type="Proteomes" id="UP000219897"/>
    </source>
</evidence>